<comment type="caution">
    <text evidence="3">The sequence shown here is derived from an EMBL/GenBank/DDBJ whole genome shotgun (WGS) entry which is preliminary data.</text>
</comment>
<comment type="similarity">
    <text evidence="1 2">Belongs to the MecA family.</text>
</comment>
<dbReference type="STRING" id="214095.RU97_GL002113"/>
<dbReference type="Gene3D" id="3.30.70.1950">
    <property type="match status" value="1"/>
</dbReference>
<name>A0A1L8RE32_9ENTE</name>
<dbReference type="InterPro" id="IPR008681">
    <property type="entry name" value="Neg-reg_MecA"/>
</dbReference>
<comment type="function">
    <text evidence="2">Enables the recognition and targeting of unfolded and aggregated proteins to the ClpC protease or to other proteins involved in proteolysis.</text>
</comment>
<dbReference type="HAMAP" id="MF_01124">
    <property type="entry name" value="MecA"/>
    <property type="match status" value="1"/>
</dbReference>
<dbReference type="InterPro" id="IPR038471">
    <property type="entry name" value="MecA_C_sf"/>
</dbReference>
<comment type="subunit">
    <text evidence="2">Homodimer.</text>
</comment>
<dbReference type="AlphaFoldDB" id="A0A1L8RE32"/>
<dbReference type="RefSeq" id="WP_067393374.1">
    <property type="nucleotide sequence ID" value="NZ_JXKH01000005.1"/>
</dbReference>
<evidence type="ECO:0000256" key="1">
    <source>
        <dbReference type="ARBA" id="ARBA00005397"/>
    </source>
</evidence>
<protein>
    <recommendedName>
        <fullName evidence="2">Adapter protein MecA</fullName>
    </recommendedName>
</protein>
<dbReference type="PANTHER" id="PTHR39161:SF1">
    <property type="entry name" value="ADAPTER PROTEIN MECA 1"/>
    <property type="match status" value="1"/>
</dbReference>
<accession>A0A1L8RE32</accession>
<organism evidence="3 4">
    <name type="scientific">Enterococcus canis</name>
    <dbReference type="NCBI Taxonomy" id="214095"/>
    <lineage>
        <taxon>Bacteria</taxon>
        <taxon>Bacillati</taxon>
        <taxon>Bacillota</taxon>
        <taxon>Bacilli</taxon>
        <taxon>Lactobacillales</taxon>
        <taxon>Enterococcaceae</taxon>
        <taxon>Enterococcus</taxon>
    </lineage>
</organism>
<dbReference type="PANTHER" id="PTHR39161">
    <property type="entry name" value="ADAPTER PROTEIN MECA"/>
    <property type="match status" value="1"/>
</dbReference>
<proteinExistence type="inferred from homology"/>
<dbReference type="PIRSF" id="PIRSF029008">
    <property type="entry name" value="MecA"/>
    <property type="match status" value="1"/>
</dbReference>
<reference evidence="3 4" key="1">
    <citation type="submission" date="2014-12" db="EMBL/GenBank/DDBJ databases">
        <title>Draft genome sequences of 29 type strains of Enterococci.</title>
        <authorList>
            <person name="Zhong Z."/>
            <person name="Sun Z."/>
            <person name="Liu W."/>
            <person name="Zhang W."/>
            <person name="Zhang H."/>
        </authorList>
    </citation>
    <scope>NUCLEOTIDE SEQUENCE [LARGE SCALE GENOMIC DNA]</scope>
    <source>
        <strain evidence="3 4">DSM 17029</strain>
    </source>
</reference>
<evidence type="ECO:0000313" key="3">
    <source>
        <dbReference type="EMBL" id="OJG18040.1"/>
    </source>
</evidence>
<dbReference type="EMBL" id="JXKH01000005">
    <property type="protein sequence ID" value="OJG18040.1"/>
    <property type="molecule type" value="Genomic_DNA"/>
</dbReference>
<evidence type="ECO:0000313" key="4">
    <source>
        <dbReference type="Proteomes" id="UP000181884"/>
    </source>
</evidence>
<keyword evidence="4" id="KW-1185">Reference proteome</keyword>
<dbReference type="GO" id="GO:0030674">
    <property type="term" value="F:protein-macromolecule adaptor activity"/>
    <property type="evidence" value="ECO:0007669"/>
    <property type="project" value="UniProtKB-UniRule"/>
</dbReference>
<evidence type="ECO:0000256" key="2">
    <source>
        <dbReference type="HAMAP-Rule" id="MF_01124"/>
    </source>
</evidence>
<gene>
    <name evidence="2" type="primary">mecA</name>
    <name evidence="3" type="ORF">RU97_GL002113</name>
</gene>
<dbReference type="Proteomes" id="UP000181884">
    <property type="component" value="Unassembled WGS sequence"/>
</dbReference>
<dbReference type="Pfam" id="PF05389">
    <property type="entry name" value="MecA"/>
    <property type="match status" value="1"/>
</dbReference>
<sequence>MEMEHINENTIRVTIENEDLAARGITFLDLLGNQKEIENFFYSILEEVDVADEFEGSDAVTFQVMPKGDSLELLISKNLFNEEVQQMDFTQLEGDEIGEFLKKQIQEDFADEPSNTAVYALRDMEDMILLAKEVFLERVVTNLYQYKGHLYLTVVSLEEELSEDEQAVLLEFAEQTNVTPEVLEEYGKLLMEQTALETTRYYFQ</sequence>
<comment type="domain">
    <text evidence="2">The N-terminal domain probably binds unfolded/aggregated proteins; the C-terminal domain interacts with ClpC.</text>
</comment>